<dbReference type="Proteomes" id="UP000789702">
    <property type="component" value="Unassembled WGS sequence"/>
</dbReference>
<reference evidence="1" key="1">
    <citation type="submission" date="2021-06" db="EMBL/GenBank/DDBJ databases">
        <authorList>
            <person name="Kallberg Y."/>
            <person name="Tangrot J."/>
            <person name="Rosling A."/>
        </authorList>
    </citation>
    <scope>NUCLEOTIDE SEQUENCE</scope>
    <source>
        <strain evidence="1">IL203A</strain>
    </source>
</reference>
<evidence type="ECO:0000313" key="1">
    <source>
        <dbReference type="EMBL" id="CAG8771968.1"/>
    </source>
</evidence>
<evidence type="ECO:0000313" key="2">
    <source>
        <dbReference type="Proteomes" id="UP000789702"/>
    </source>
</evidence>
<dbReference type="EMBL" id="CAJVPU010057374">
    <property type="protein sequence ID" value="CAG8771968.1"/>
    <property type="molecule type" value="Genomic_DNA"/>
</dbReference>
<organism evidence="1 2">
    <name type="scientific">Dentiscutata heterogama</name>
    <dbReference type="NCBI Taxonomy" id="1316150"/>
    <lineage>
        <taxon>Eukaryota</taxon>
        <taxon>Fungi</taxon>
        <taxon>Fungi incertae sedis</taxon>
        <taxon>Mucoromycota</taxon>
        <taxon>Glomeromycotina</taxon>
        <taxon>Glomeromycetes</taxon>
        <taxon>Diversisporales</taxon>
        <taxon>Gigasporaceae</taxon>
        <taxon>Dentiscutata</taxon>
    </lineage>
</organism>
<sequence length="77" mass="9100">VTFFGYDQSKTLKRTNPGLSNNKERRCNKIYIENLFVTYLLSWRIPKVYRCVLAYKLIIRTDTFTTEGSSEDNVKNK</sequence>
<name>A0ACA9R0E9_9GLOM</name>
<proteinExistence type="predicted"/>
<gene>
    <name evidence="1" type="ORF">DHETER_LOCUS15888</name>
</gene>
<feature type="non-terminal residue" evidence="1">
    <location>
        <position position="77"/>
    </location>
</feature>
<feature type="non-terminal residue" evidence="1">
    <location>
        <position position="1"/>
    </location>
</feature>
<protein>
    <submittedName>
        <fullName evidence="1">15987_t:CDS:1</fullName>
    </submittedName>
</protein>
<accession>A0ACA9R0E9</accession>
<keyword evidence="2" id="KW-1185">Reference proteome</keyword>
<comment type="caution">
    <text evidence="1">The sequence shown here is derived from an EMBL/GenBank/DDBJ whole genome shotgun (WGS) entry which is preliminary data.</text>
</comment>